<sequence length="359" mass="38669">MRPPPNRKKHIRGIYAACPDRLHLHDTLRGMQELSSMSARWLAGSLASLLLLLPSAVRAQAEWPQRPVRLVLPFVAGGGTDITARLLAQRMTDRLRQPVLIENRAGGQGNIGAQVVARAAPDGYTMLYNTSFIVTSPAMTTAMSYDWRRDLTPVVGTVSVPLILLVHPSVPARTPAEFVTLLKARGTELSYSSAGIGNTTHLAVVRLLREIGASSTHIPYSGGGPALTDLMRGVVQFYMDTTNTAIGYIRDGSVHAIAIGSARRVDSLAEVPTVTESMLAGYTAESWAGVMAPAGTASTIIERFSREMLAVLAEPELQARLEQSSTIPTALGTEAYRVFLESEAAKWQAVIQAASIRLE</sequence>
<dbReference type="CDD" id="cd13578">
    <property type="entry name" value="PBP2_Bug27"/>
    <property type="match status" value="1"/>
</dbReference>
<name>A0A4R5QCM0_9PROT</name>
<comment type="caution">
    <text evidence="2">The sequence shown here is derived from an EMBL/GenBank/DDBJ whole genome shotgun (WGS) entry which is preliminary data.</text>
</comment>
<dbReference type="Pfam" id="PF03401">
    <property type="entry name" value="TctC"/>
    <property type="match status" value="1"/>
</dbReference>
<evidence type="ECO:0000313" key="3">
    <source>
        <dbReference type="Proteomes" id="UP000295096"/>
    </source>
</evidence>
<gene>
    <name evidence="2" type="ORF">E2C06_23820</name>
</gene>
<dbReference type="OrthoDB" id="8443386at2"/>
<dbReference type="EMBL" id="SMSJ01000045">
    <property type="protein sequence ID" value="TDH60077.1"/>
    <property type="molecule type" value="Genomic_DNA"/>
</dbReference>
<dbReference type="AlphaFoldDB" id="A0A4R5QCM0"/>
<evidence type="ECO:0000256" key="1">
    <source>
        <dbReference type="ARBA" id="ARBA00006987"/>
    </source>
</evidence>
<keyword evidence="3" id="KW-1185">Reference proteome</keyword>
<comment type="similarity">
    <text evidence="1">Belongs to the UPF0065 (bug) family.</text>
</comment>
<dbReference type="PANTHER" id="PTHR42928:SF5">
    <property type="entry name" value="BLR1237 PROTEIN"/>
    <property type="match status" value="1"/>
</dbReference>
<dbReference type="Gene3D" id="3.40.190.10">
    <property type="entry name" value="Periplasmic binding protein-like II"/>
    <property type="match status" value="1"/>
</dbReference>
<organism evidence="2 3">
    <name type="scientific">Dankookia rubra</name>
    <dbReference type="NCBI Taxonomy" id="1442381"/>
    <lineage>
        <taxon>Bacteria</taxon>
        <taxon>Pseudomonadati</taxon>
        <taxon>Pseudomonadota</taxon>
        <taxon>Alphaproteobacteria</taxon>
        <taxon>Acetobacterales</taxon>
        <taxon>Roseomonadaceae</taxon>
        <taxon>Dankookia</taxon>
    </lineage>
</organism>
<protein>
    <submittedName>
        <fullName evidence="2">Tripartite tricarboxylate transporter substrate binding protein</fullName>
    </submittedName>
</protein>
<dbReference type="Proteomes" id="UP000295096">
    <property type="component" value="Unassembled WGS sequence"/>
</dbReference>
<dbReference type="SUPFAM" id="SSF53850">
    <property type="entry name" value="Periplasmic binding protein-like II"/>
    <property type="match status" value="1"/>
</dbReference>
<proteinExistence type="inferred from homology"/>
<accession>A0A4R5QCM0</accession>
<reference evidence="2 3" key="1">
    <citation type="journal article" date="2016" name="J. Microbiol.">
        <title>Dankookia rubra gen. nov., sp. nov., an alphaproteobacterium isolated from sediment of a shallow stream.</title>
        <authorList>
            <person name="Kim W.H."/>
            <person name="Kim D.H."/>
            <person name="Kang K."/>
            <person name="Ahn T.Y."/>
        </authorList>
    </citation>
    <scope>NUCLEOTIDE SEQUENCE [LARGE SCALE GENOMIC DNA]</scope>
    <source>
        <strain evidence="2 3">JCM30602</strain>
    </source>
</reference>
<dbReference type="InterPro" id="IPR005064">
    <property type="entry name" value="BUG"/>
</dbReference>
<evidence type="ECO:0000313" key="2">
    <source>
        <dbReference type="EMBL" id="TDH60077.1"/>
    </source>
</evidence>
<dbReference type="InterPro" id="IPR042100">
    <property type="entry name" value="Bug_dom1"/>
</dbReference>
<dbReference type="Gene3D" id="3.40.190.150">
    <property type="entry name" value="Bordetella uptake gene, domain 1"/>
    <property type="match status" value="1"/>
</dbReference>
<dbReference type="PANTHER" id="PTHR42928">
    <property type="entry name" value="TRICARBOXYLATE-BINDING PROTEIN"/>
    <property type="match status" value="1"/>
</dbReference>
<dbReference type="PIRSF" id="PIRSF017082">
    <property type="entry name" value="YflP"/>
    <property type="match status" value="1"/>
</dbReference>